<dbReference type="Proteomes" id="UP001596292">
    <property type="component" value="Unassembled WGS sequence"/>
</dbReference>
<sequence>MTRSASEETIQFIEMTGEIVAAYVSHNHVAVGDLPALIASVHASLHGFTAPGAGLPAEEATDKPTMAQIRKSVKPEGIVSFIDGKTYKTLKRHLTSHGLDPDSYRERYGLPSDYPMVALAYSEKRSSLAKSLGLGRPAKSAPDAAPQEASKPAKGRRKVA</sequence>
<keyword evidence="4" id="KW-1185">Reference proteome</keyword>
<evidence type="ECO:0000256" key="2">
    <source>
        <dbReference type="SAM" id="MobiDB-lite"/>
    </source>
</evidence>
<reference evidence="4" key="1">
    <citation type="journal article" date="2019" name="Int. J. Syst. Evol. Microbiol.">
        <title>The Global Catalogue of Microorganisms (GCM) 10K type strain sequencing project: providing services to taxonomists for standard genome sequencing and annotation.</title>
        <authorList>
            <consortium name="The Broad Institute Genomics Platform"/>
            <consortium name="The Broad Institute Genome Sequencing Center for Infectious Disease"/>
            <person name="Wu L."/>
            <person name="Ma J."/>
        </authorList>
    </citation>
    <scope>NUCLEOTIDE SEQUENCE [LARGE SCALE GENOMIC DNA]</scope>
    <source>
        <strain evidence="4">CCUG 48316</strain>
    </source>
</reference>
<dbReference type="RefSeq" id="WP_378973003.1">
    <property type="nucleotide sequence ID" value="NZ_JBHSWN010000001.1"/>
</dbReference>
<dbReference type="Pfam" id="PF05443">
    <property type="entry name" value="ROS_MUCR"/>
    <property type="match status" value="1"/>
</dbReference>
<dbReference type="InterPro" id="IPR041920">
    <property type="entry name" value="ROS/MUCR_sf"/>
</dbReference>
<evidence type="ECO:0000313" key="4">
    <source>
        <dbReference type="Proteomes" id="UP001596292"/>
    </source>
</evidence>
<organism evidence="3 4">
    <name type="scientific">Methylobacterium komagatae</name>
    <dbReference type="NCBI Taxonomy" id="374425"/>
    <lineage>
        <taxon>Bacteria</taxon>
        <taxon>Pseudomonadati</taxon>
        <taxon>Pseudomonadota</taxon>
        <taxon>Alphaproteobacteria</taxon>
        <taxon>Hyphomicrobiales</taxon>
        <taxon>Methylobacteriaceae</taxon>
        <taxon>Methylobacterium</taxon>
    </lineage>
</organism>
<comment type="similarity">
    <text evidence="1">Belongs to the ros/MucR family.</text>
</comment>
<evidence type="ECO:0000256" key="1">
    <source>
        <dbReference type="ARBA" id="ARBA00007031"/>
    </source>
</evidence>
<dbReference type="EMBL" id="JBHSWN010000001">
    <property type="protein sequence ID" value="MFC6791802.1"/>
    <property type="molecule type" value="Genomic_DNA"/>
</dbReference>
<accession>A0ABW2BPK1</accession>
<dbReference type="Gene3D" id="1.10.10.1550">
    <property type="entry name" value="ROS/MUCR transcriptional regulator protein"/>
    <property type="match status" value="1"/>
</dbReference>
<gene>
    <name evidence="3" type="ORF">ACFQE0_20705</name>
</gene>
<evidence type="ECO:0000313" key="3">
    <source>
        <dbReference type="EMBL" id="MFC6791802.1"/>
    </source>
</evidence>
<dbReference type="InterPro" id="IPR008807">
    <property type="entry name" value="ROS_MUCR"/>
</dbReference>
<comment type="caution">
    <text evidence="3">The sequence shown here is derived from an EMBL/GenBank/DDBJ whole genome shotgun (WGS) entry which is preliminary data.</text>
</comment>
<feature type="region of interest" description="Disordered" evidence="2">
    <location>
        <begin position="132"/>
        <end position="160"/>
    </location>
</feature>
<name>A0ABW2BPK1_9HYPH</name>
<protein>
    <submittedName>
        <fullName evidence="3">MucR family transcriptional regulator</fullName>
    </submittedName>
</protein>
<proteinExistence type="inferred from homology"/>